<reference evidence="8 10" key="1">
    <citation type="journal article" date="2014" name="ISME J.">
        <title>Trehalose/2-sulfotrehalose biosynthesis and glycine-betaine uptake are widely spread mechanisms for osmoadaptation in the Halobacteriales.</title>
        <authorList>
            <person name="Youssef N.H."/>
            <person name="Savage-Ashlock K.N."/>
            <person name="McCully A.L."/>
            <person name="Luedtke B."/>
            <person name="Shaw E.I."/>
            <person name="Hoff W.D."/>
            <person name="Elshahed M.S."/>
        </authorList>
    </citation>
    <scope>NUCLEOTIDE SEQUENCE [LARGE SCALE GENOMIC DNA]</scope>
    <source>
        <strain evidence="8 10">DX253</strain>
    </source>
</reference>
<dbReference type="SUPFAM" id="SSF55785">
    <property type="entry name" value="PYP-like sensor domain (PAS domain)"/>
    <property type="match status" value="1"/>
</dbReference>
<dbReference type="PROSITE" id="PS50110">
    <property type="entry name" value="RESPONSE_REGULATORY"/>
    <property type="match status" value="1"/>
</dbReference>
<dbReference type="InterPro" id="IPR000014">
    <property type="entry name" value="PAS"/>
</dbReference>
<accession>E7QWT4</accession>
<evidence type="ECO:0000256" key="1">
    <source>
        <dbReference type="ARBA" id="ARBA00022679"/>
    </source>
</evidence>
<evidence type="ECO:0000313" key="10">
    <source>
        <dbReference type="Proteomes" id="UP000003751"/>
    </source>
</evidence>
<dbReference type="SUPFAM" id="SSF52172">
    <property type="entry name" value="CheY-like"/>
    <property type="match status" value="1"/>
</dbReference>
<dbReference type="OrthoDB" id="106505at2157"/>
<evidence type="ECO:0000313" key="11">
    <source>
        <dbReference type="Proteomes" id="UP000184203"/>
    </source>
</evidence>
<evidence type="ECO:0000256" key="3">
    <source>
        <dbReference type="ARBA" id="ARBA00023015"/>
    </source>
</evidence>
<dbReference type="SUPFAM" id="SSF55781">
    <property type="entry name" value="GAF domain-like"/>
    <property type="match status" value="1"/>
</dbReference>
<keyword evidence="4" id="KW-0804">Transcription</keyword>
<dbReference type="Gene3D" id="3.40.50.2300">
    <property type="match status" value="1"/>
</dbReference>
<dbReference type="Gene3D" id="3.30.450.40">
    <property type="match status" value="1"/>
</dbReference>
<evidence type="ECO:0000259" key="6">
    <source>
        <dbReference type="PROSITE" id="PS50110"/>
    </source>
</evidence>
<feature type="domain" description="PAS" evidence="7">
    <location>
        <begin position="142"/>
        <end position="214"/>
    </location>
</feature>
<gene>
    <name evidence="9" type="ORF">SAMN05444342_0953</name>
    <name evidence="8" type="ORF">ZOD2009_16363</name>
</gene>
<evidence type="ECO:0000256" key="4">
    <source>
        <dbReference type="ARBA" id="ARBA00023163"/>
    </source>
</evidence>
<sequence>MGERTTTDESPKTEMTRSHTILFVEHETDIARSLDRQHDDLTVHVESSVTACLSRLGEEAIDCIVSNYHLPDSTGLDLLETVRDDHPNLPYVVFTGDGSERIASEAINLGVSDYIPETTIDGTDDLRKRIVDAIRTHLGGRGESRIDTLMSAFPDVAFLLDEDGQYRELLVGPNSENLAVTAPPDLVGRRLHDVFSNDIANRFLEHIHRTLESGRVETMEYPLTVESGQRWFEARSTPLGQEIDGKDVVVWVARDITERRKRERTLARQHDELETLNRIHWVIQEVIHELVHAATRDDIEQLVCERLVESGLYELAWTDESEVSRGGVTPRTRAGGLDGYLDRLVEFGADIGDDPASRAMRTDELQVISDVAETSLLPPQVRAEALERDIESGISIPVSYGNTMYGSLSLVSTRSGVLGERAQAALEILGDTIGFAINAARNKKILLSDSHVELEFHVAGSRDAVMAASRQLDCTCHLLGLVPASEGQLLHYIRAEGAPADRLETLLSESDTVAECRLIETDETGLVIEIQMTESTVKRLVEAGAAVQSATANHGEVSIVAEIPRETEVRKVVDAFQAAYPSAELIGKRTIDRPIQTAQEFRQSLTDRLTDRQETALRSAYFAGYYDWPRGSTAEEVAGALDIASPTLHYHLRKAQHQLLGALFDETGTDDAD</sequence>
<keyword evidence="11" id="KW-1185">Reference proteome</keyword>
<dbReference type="InterPro" id="IPR035965">
    <property type="entry name" value="PAS-like_dom_sf"/>
</dbReference>
<dbReference type="NCBIfam" id="TIGR00229">
    <property type="entry name" value="sensory_box"/>
    <property type="match status" value="1"/>
</dbReference>
<dbReference type="RefSeq" id="WP_007981589.1">
    <property type="nucleotide sequence ID" value="NZ_AEMG01000019.1"/>
</dbReference>
<dbReference type="Pfam" id="PF04967">
    <property type="entry name" value="HTH_10"/>
    <property type="match status" value="1"/>
</dbReference>
<protein>
    <submittedName>
        <fullName evidence="9">PAS domain S-box-containing protein</fullName>
    </submittedName>
    <submittedName>
        <fullName evidence="8">Putative PAS/PAC sensor protein</fullName>
    </submittedName>
</protein>
<dbReference type="Gene3D" id="3.30.450.20">
    <property type="entry name" value="PAS domain"/>
    <property type="match status" value="1"/>
</dbReference>
<dbReference type="Proteomes" id="UP000184203">
    <property type="component" value="Unassembled WGS sequence"/>
</dbReference>
<dbReference type="PANTHER" id="PTHR34236">
    <property type="entry name" value="DIMETHYL SULFOXIDE REDUCTASE TRANSCRIPTIONAL ACTIVATOR"/>
    <property type="match status" value="1"/>
</dbReference>
<dbReference type="Pfam" id="PF13185">
    <property type="entry name" value="GAF_2"/>
    <property type="match status" value="1"/>
</dbReference>
<keyword evidence="2" id="KW-0418">Kinase</keyword>
<evidence type="ECO:0000256" key="2">
    <source>
        <dbReference type="ARBA" id="ARBA00022777"/>
    </source>
</evidence>
<evidence type="ECO:0000259" key="7">
    <source>
        <dbReference type="PROSITE" id="PS50112"/>
    </source>
</evidence>
<dbReference type="PANTHER" id="PTHR34236:SF1">
    <property type="entry name" value="DIMETHYL SULFOXIDE REDUCTASE TRANSCRIPTIONAL ACTIVATOR"/>
    <property type="match status" value="1"/>
</dbReference>
<reference evidence="11" key="3">
    <citation type="submission" date="2016-11" db="EMBL/GenBank/DDBJ databases">
        <authorList>
            <person name="Varghese N."/>
            <person name="Submissions S."/>
        </authorList>
    </citation>
    <scope>NUCLEOTIDE SEQUENCE [LARGE SCALE GENOMIC DNA]</scope>
    <source>
        <strain evidence="11">DX253</strain>
    </source>
</reference>
<name>E7QWT4_HALPU</name>
<dbReference type="EMBL" id="AEMG01000019">
    <property type="protein sequence ID" value="EFW90737.1"/>
    <property type="molecule type" value="Genomic_DNA"/>
</dbReference>
<organism evidence="8 10">
    <name type="scientific">Haladaptatus paucihalophilus DX253</name>
    <dbReference type="NCBI Taxonomy" id="797209"/>
    <lineage>
        <taxon>Archaea</taxon>
        <taxon>Methanobacteriati</taxon>
        <taxon>Methanobacteriota</taxon>
        <taxon>Stenosarchaea group</taxon>
        <taxon>Halobacteria</taxon>
        <taxon>Halobacteriales</taxon>
        <taxon>Haladaptataceae</taxon>
        <taxon>Haladaptatus</taxon>
    </lineage>
</organism>
<dbReference type="PROSITE" id="PS50112">
    <property type="entry name" value="PAS"/>
    <property type="match status" value="1"/>
</dbReference>
<proteinExistence type="predicted"/>
<dbReference type="GO" id="GO:0000160">
    <property type="term" value="P:phosphorelay signal transduction system"/>
    <property type="evidence" value="ECO:0007669"/>
    <property type="project" value="InterPro"/>
</dbReference>
<reference evidence="9" key="2">
    <citation type="submission" date="2016-11" db="EMBL/GenBank/DDBJ databases">
        <authorList>
            <person name="Jaros S."/>
            <person name="Januszkiewicz K."/>
            <person name="Wedrychowicz H."/>
        </authorList>
    </citation>
    <scope>NUCLEOTIDE SEQUENCE [LARGE SCALE GENOMIC DNA]</scope>
    <source>
        <strain evidence="9">DX253</strain>
    </source>
</reference>
<dbReference type="InterPro" id="IPR003018">
    <property type="entry name" value="GAF"/>
</dbReference>
<dbReference type="eggNOG" id="arCOG02348">
    <property type="taxonomic scope" value="Archaea"/>
</dbReference>
<dbReference type="PATRIC" id="fig|797209.4.peg.3194"/>
<dbReference type="InterPro" id="IPR007050">
    <property type="entry name" value="HTH_bacterioopsin"/>
</dbReference>
<comment type="caution">
    <text evidence="5">Lacks conserved residue(s) required for the propagation of feature annotation.</text>
</comment>
<evidence type="ECO:0000313" key="9">
    <source>
        <dbReference type="EMBL" id="SHK20923.1"/>
    </source>
</evidence>
<dbReference type="AlphaFoldDB" id="E7QWT4"/>
<keyword evidence="1" id="KW-0808">Transferase</keyword>
<dbReference type="InterPro" id="IPR013656">
    <property type="entry name" value="PAS_4"/>
</dbReference>
<keyword evidence="3" id="KW-0805">Transcription regulation</keyword>
<dbReference type="EMBL" id="FRAN01000001">
    <property type="protein sequence ID" value="SHK20923.1"/>
    <property type="molecule type" value="Genomic_DNA"/>
</dbReference>
<dbReference type="Pfam" id="PF08448">
    <property type="entry name" value="PAS_4"/>
    <property type="match status" value="1"/>
</dbReference>
<evidence type="ECO:0000256" key="5">
    <source>
        <dbReference type="PROSITE-ProRule" id="PRU00169"/>
    </source>
</evidence>
<dbReference type="eggNOG" id="arCOG02278">
    <property type="taxonomic scope" value="Archaea"/>
</dbReference>
<evidence type="ECO:0000313" key="8">
    <source>
        <dbReference type="EMBL" id="EFW90737.1"/>
    </source>
</evidence>
<dbReference type="InterPro" id="IPR011006">
    <property type="entry name" value="CheY-like_superfamily"/>
</dbReference>
<dbReference type="InterPro" id="IPR001789">
    <property type="entry name" value="Sig_transdc_resp-reg_receiver"/>
</dbReference>
<dbReference type="CDD" id="cd00130">
    <property type="entry name" value="PAS"/>
    <property type="match status" value="1"/>
</dbReference>
<dbReference type="InterPro" id="IPR029016">
    <property type="entry name" value="GAF-like_dom_sf"/>
</dbReference>
<dbReference type="Pfam" id="PF00072">
    <property type="entry name" value="Response_reg"/>
    <property type="match status" value="1"/>
</dbReference>
<dbReference type="CDD" id="cd00156">
    <property type="entry name" value="REC"/>
    <property type="match status" value="1"/>
</dbReference>
<dbReference type="InterPro" id="IPR031803">
    <property type="entry name" value="BAT_GAF/HTH-assoc"/>
</dbReference>
<dbReference type="STRING" id="797209.GCA_000376445_03165"/>
<feature type="domain" description="Response regulatory" evidence="6">
    <location>
        <begin position="20"/>
        <end position="132"/>
    </location>
</feature>
<dbReference type="Pfam" id="PF15915">
    <property type="entry name" value="BAT"/>
    <property type="match status" value="1"/>
</dbReference>
<dbReference type="Proteomes" id="UP000003751">
    <property type="component" value="Unassembled WGS sequence"/>
</dbReference>
<dbReference type="GO" id="GO:0016301">
    <property type="term" value="F:kinase activity"/>
    <property type="evidence" value="ECO:0007669"/>
    <property type="project" value="UniProtKB-KW"/>
</dbReference>
<dbReference type="SMART" id="SM00448">
    <property type="entry name" value="REC"/>
    <property type="match status" value="1"/>
</dbReference>